<evidence type="ECO:0000256" key="1">
    <source>
        <dbReference type="SAM" id="MobiDB-lite"/>
    </source>
</evidence>
<dbReference type="EMBL" id="GDIQ01062164">
    <property type="protein sequence ID" value="JAN32573.1"/>
    <property type="molecule type" value="Transcribed_RNA"/>
</dbReference>
<name>A0A0N8E4N8_9CRUS</name>
<sequence length="87" mass="9586">MQFSSRTENCISFRDWTQETERNSPYFAACHVEVFVLYWTAEKPYKQMAVMGSSLEPNVMHGHVGSNVVEGGGGELTAHNSGDANSA</sequence>
<evidence type="ECO:0000313" key="2">
    <source>
        <dbReference type="EMBL" id="JAN32573.1"/>
    </source>
</evidence>
<feature type="compositionally biased region" description="Polar residues" evidence="1">
    <location>
        <begin position="78"/>
        <end position="87"/>
    </location>
</feature>
<reference evidence="2" key="1">
    <citation type="submission" date="2015-10" db="EMBL/GenBank/DDBJ databases">
        <title>EvidentialGene: Evidence-directed Construction of Complete mRNA Transcriptomes without Genomes.</title>
        <authorList>
            <person name="Gilbert D.G."/>
        </authorList>
    </citation>
    <scope>NUCLEOTIDE SEQUENCE</scope>
</reference>
<protein>
    <submittedName>
        <fullName evidence="2">Uncharacterized protein</fullName>
    </submittedName>
</protein>
<accession>A0A0N8E4N8</accession>
<feature type="region of interest" description="Disordered" evidence="1">
    <location>
        <begin position="66"/>
        <end position="87"/>
    </location>
</feature>
<organism evidence="2">
    <name type="scientific">Daphnia magna</name>
    <dbReference type="NCBI Taxonomy" id="35525"/>
    <lineage>
        <taxon>Eukaryota</taxon>
        <taxon>Metazoa</taxon>
        <taxon>Ecdysozoa</taxon>
        <taxon>Arthropoda</taxon>
        <taxon>Crustacea</taxon>
        <taxon>Branchiopoda</taxon>
        <taxon>Diplostraca</taxon>
        <taxon>Cladocera</taxon>
        <taxon>Anomopoda</taxon>
        <taxon>Daphniidae</taxon>
        <taxon>Daphnia</taxon>
    </lineage>
</organism>
<proteinExistence type="predicted"/>
<dbReference type="AlphaFoldDB" id="A0A0N8E4N8"/>